<evidence type="ECO:0000313" key="2">
    <source>
        <dbReference type="Proteomes" id="UP000183656"/>
    </source>
</evidence>
<dbReference type="EMBL" id="FPBX01000028">
    <property type="protein sequence ID" value="SFU86525.1"/>
    <property type="molecule type" value="Genomic_DNA"/>
</dbReference>
<accession>A0A1I7JMV9</accession>
<dbReference type="Proteomes" id="UP000183656">
    <property type="component" value="Unassembled WGS sequence"/>
</dbReference>
<reference evidence="1 2" key="1">
    <citation type="submission" date="2016-10" db="EMBL/GenBank/DDBJ databases">
        <authorList>
            <person name="de Groot N.N."/>
        </authorList>
    </citation>
    <scope>NUCLEOTIDE SEQUENCE [LARGE SCALE GENOMIC DNA]</scope>
    <source>
        <strain evidence="1 2">R-24608</strain>
    </source>
</reference>
<dbReference type="AlphaFoldDB" id="A0A1I7JMV9"/>
<keyword evidence="2" id="KW-1185">Reference proteome</keyword>
<protein>
    <submittedName>
        <fullName evidence="1">Uncharacterized protein</fullName>
    </submittedName>
</protein>
<proteinExistence type="predicted"/>
<gene>
    <name evidence="1" type="ORF">SAMN04489707_102811</name>
</gene>
<organism evidence="1 2">
    <name type="scientific">Paenacidovorax caeni</name>
    <dbReference type="NCBI Taxonomy" id="343013"/>
    <lineage>
        <taxon>Bacteria</taxon>
        <taxon>Pseudomonadati</taxon>
        <taxon>Pseudomonadota</taxon>
        <taxon>Betaproteobacteria</taxon>
        <taxon>Burkholderiales</taxon>
        <taxon>Comamonadaceae</taxon>
        <taxon>Paenacidovorax</taxon>
    </lineage>
</organism>
<evidence type="ECO:0000313" key="1">
    <source>
        <dbReference type="EMBL" id="SFU86525.1"/>
    </source>
</evidence>
<sequence length="199" mass="22357">MSTKTPFNRTRKQTFPSGLARTSPRFFWTERGMRLFVNTQPRKHAWGSNDSDVRPVLDNIAAAAHACNIHPASWVSDCFSSPEDAQRFLLYLGKFKGHLNSYWFYALLSILEIDEQDVYTAELLARQLTLHAVESGQIDSKGLMCQTSNSVVEAGTQALCLDFHGVENNLIEGADLERATNTCVGAKPDEFAWVRAWLD</sequence>
<name>A0A1I7JMV9_9BURK</name>